<name>A0A376ZP16_ECOLX</name>
<accession>A0A376ZP16</accession>
<dbReference type="AlphaFoldDB" id="A0A376ZP16"/>
<dbReference type="EMBL" id="UGEB01000001">
    <property type="protein sequence ID" value="STK65525.1"/>
    <property type="molecule type" value="Genomic_DNA"/>
</dbReference>
<dbReference type="Proteomes" id="UP000255543">
    <property type="component" value="Unassembled WGS sequence"/>
</dbReference>
<gene>
    <name evidence="1" type="primary">yafU_2</name>
    <name evidence="1" type="ORF">NCTC8179_01442</name>
</gene>
<organism evidence="1 2">
    <name type="scientific">Escherichia coli</name>
    <dbReference type="NCBI Taxonomy" id="562"/>
    <lineage>
        <taxon>Bacteria</taxon>
        <taxon>Pseudomonadati</taxon>
        <taxon>Pseudomonadota</taxon>
        <taxon>Gammaproteobacteria</taxon>
        <taxon>Enterobacterales</taxon>
        <taxon>Enterobacteriaceae</taxon>
        <taxon>Escherichia</taxon>
    </lineage>
</organism>
<reference evidence="1 2" key="1">
    <citation type="submission" date="2018-06" db="EMBL/GenBank/DDBJ databases">
        <authorList>
            <consortium name="Pathogen Informatics"/>
            <person name="Doyle S."/>
        </authorList>
    </citation>
    <scope>NUCLEOTIDE SEQUENCE [LARGE SCALE GENOMIC DNA]</scope>
    <source>
        <strain evidence="1 2">NCTC8179</strain>
    </source>
</reference>
<protein>
    <submittedName>
        <fullName evidence="1">Inner membrane protein yafU</fullName>
    </submittedName>
</protein>
<proteinExistence type="predicted"/>
<sequence>MAGLRNNNNTQNAQWADYVGDILRGAQPINQLVPQHPYLNDVPLIDELRHQNTHHVILLTLDVAKKILSPITSFDYIHLSLHILQV</sequence>
<evidence type="ECO:0000313" key="2">
    <source>
        <dbReference type="Proteomes" id="UP000255543"/>
    </source>
</evidence>
<evidence type="ECO:0000313" key="1">
    <source>
        <dbReference type="EMBL" id="STK65525.1"/>
    </source>
</evidence>